<reference evidence="1" key="2">
    <citation type="journal article" date="2014" name="ISME J.">
        <title>Microbial stratification in low pH oxic and suboxic macroscopic growths along an acid mine drainage.</title>
        <authorList>
            <person name="Mendez-Garcia C."/>
            <person name="Mesa V."/>
            <person name="Sprenger R.R."/>
            <person name="Richter M."/>
            <person name="Diez M.S."/>
            <person name="Solano J."/>
            <person name="Bargiela R."/>
            <person name="Golyshina O.V."/>
            <person name="Manteca A."/>
            <person name="Ramos J.L."/>
            <person name="Gallego J.R."/>
            <person name="Llorente I."/>
            <person name="Martins Dos Santos V.A."/>
            <person name="Jensen O.N."/>
            <person name="Pelaez A.I."/>
            <person name="Sanchez J."/>
            <person name="Ferrer M."/>
        </authorList>
    </citation>
    <scope>NUCLEOTIDE SEQUENCE</scope>
</reference>
<organism evidence="1">
    <name type="scientific">mine drainage metagenome</name>
    <dbReference type="NCBI Taxonomy" id="410659"/>
    <lineage>
        <taxon>unclassified sequences</taxon>
        <taxon>metagenomes</taxon>
        <taxon>ecological metagenomes</taxon>
    </lineage>
</organism>
<sequence length="116" mass="12684">GGGTSSHGFGLAEAIPLARTLQLTPRKIIVYAIEGRCFDPGLKPTADVAAAVALLARAIALEVARLRQAIRRASLTRALIFPARCGHDNLQHTARRFQRHVRAVLEKTSQRIILLR</sequence>
<comment type="caution">
    <text evidence="1">The sequence shown here is derived from an EMBL/GenBank/DDBJ whole genome shotgun (WGS) entry which is preliminary data.</text>
</comment>
<evidence type="ECO:0000313" key="1">
    <source>
        <dbReference type="EMBL" id="EQD48987.1"/>
    </source>
</evidence>
<accession>T0ZWI0</accession>
<name>T0ZWI0_9ZZZZ</name>
<proteinExistence type="predicted"/>
<dbReference type="InterPro" id="IPR023430">
    <property type="entry name" value="Pept_HybD-like_dom_sf"/>
</dbReference>
<dbReference type="EMBL" id="AUZX01010161">
    <property type="protein sequence ID" value="EQD48987.1"/>
    <property type="molecule type" value="Genomic_DNA"/>
</dbReference>
<dbReference type="Gene3D" id="3.40.50.1450">
    <property type="entry name" value="HybD-like"/>
    <property type="match status" value="1"/>
</dbReference>
<reference evidence="1" key="1">
    <citation type="submission" date="2013-08" db="EMBL/GenBank/DDBJ databases">
        <authorList>
            <person name="Mendez C."/>
            <person name="Richter M."/>
            <person name="Ferrer M."/>
            <person name="Sanchez J."/>
        </authorList>
    </citation>
    <scope>NUCLEOTIDE SEQUENCE</scope>
</reference>
<feature type="non-terminal residue" evidence="1">
    <location>
        <position position="1"/>
    </location>
</feature>
<protein>
    <submittedName>
        <fullName evidence="1">Uncharacterized protein</fullName>
    </submittedName>
</protein>
<dbReference type="SUPFAM" id="SSF53163">
    <property type="entry name" value="HybD-like"/>
    <property type="match status" value="1"/>
</dbReference>
<gene>
    <name evidence="1" type="ORF">B1A_13856</name>
</gene>
<dbReference type="AlphaFoldDB" id="T0ZWI0"/>